<dbReference type="OrthoDB" id="6697191at2759"/>
<proteinExistence type="predicted"/>
<evidence type="ECO:0000313" key="2">
    <source>
        <dbReference type="EMBL" id="KAF0708227.1"/>
    </source>
</evidence>
<dbReference type="Proteomes" id="UP000478052">
    <property type="component" value="Unassembled WGS sequence"/>
</dbReference>
<accession>A0A6G0VSZ1</accession>
<evidence type="ECO:0008006" key="4">
    <source>
        <dbReference type="Google" id="ProtNLM"/>
    </source>
</evidence>
<dbReference type="AlphaFoldDB" id="A0A6G0VSZ1"/>
<feature type="region of interest" description="Disordered" evidence="1">
    <location>
        <begin position="1"/>
        <end position="26"/>
    </location>
</feature>
<sequence length="195" mass="21866">SQCPAQRSLHIPALPESPISVSSPLNDSTFVSEESCEAIEKNNELTTQHNETSGKKIFATKKKNDTAADVLRQYIDMKKSANVNSKIDQLSKYFQSIESTVRSLPPYIQIRLKSQISQLVHNAKLEAVSTSSTPMPTNSSSPILDPEPTYHSMSFPTSYSSLSYPITPHNMSQQQYQVNNLSHDVHDKNVFKNFY</sequence>
<evidence type="ECO:0000256" key="1">
    <source>
        <dbReference type="SAM" id="MobiDB-lite"/>
    </source>
</evidence>
<dbReference type="EMBL" id="VUJU01012244">
    <property type="protein sequence ID" value="KAF0708227.1"/>
    <property type="molecule type" value="Genomic_DNA"/>
</dbReference>
<comment type="caution">
    <text evidence="2">The sequence shown here is derived from an EMBL/GenBank/DDBJ whole genome shotgun (WGS) entry which is preliminary data.</text>
</comment>
<name>A0A6G0VSZ1_APHCR</name>
<evidence type="ECO:0000313" key="3">
    <source>
        <dbReference type="Proteomes" id="UP000478052"/>
    </source>
</evidence>
<reference evidence="2 3" key="1">
    <citation type="submission" date="2019-08" db="EMBL/GenBank/DDBJ databases">
        <title>Whole genome of Aphis craccivora.</title>
        <authorList>
            <person name="Voronova N.V."/>
            <person name="Shulinski R.S."/>
            <person name="Bandarenka Y.V."/>
            <person name="Zhorov D.G."/>
            <person name="Warner D."/>
        </authorList>
    </citation>
    <scope>NUCLEOTIDE SEQUENCE [LARGE SCALE GENOMIC DNA]</scope>
    <source>
        <strain evidence="2">180601</strain>
        <tissue evidence="2">Whole Body</tissue>
    </source>
</reference>
<feature type="non-terminal residue" evidence="2">
    <location>
        <position position="1"/>
    </location>
</feature>
<protein>
    <recommendedName>
        <fullName evidence="4">BESS domain-containing protein</fullName>
    </recommendedName>
</protein>
<keyword evidence="3" id="KW-1185">Reference proteome</keyword>
<organism evidence="2 3">
    <name type="scientific">Aphis craccivora</name>
    <name type="common">Cowpea aphid</name>
    <dbReference type="NCBI Taxonomy" id="307492"/>
    <lineage>
        <taxon>Eukaryota</taxon>
        <taxon>Metazoa</taxon>
        <taxon>Ecdysozoa</taxon>
        <taxon>Arthropoda</taxon>
        <taxon>Hexapoda</taxon>
        <taxon>Insecta</taxon>
        <taxon>Pterygota</taxon>
        <taxon>Neoptera</taxon>
        <taxon>Paraneoptera</taxon>
        <taxon>Hemiptera</taxon>
        <taxon>Sternorrhyncha</taxon>
        <taxon>Aphidomorpha</taxon>
        <taxon>Aphidoidea</taxon>
        <taxon>Aphididae</taxon>
        <taxon>Aphidini</taxon>
        <taxon>Aphis</taxon>
        <taxon>Aphis</taxon>
    </lineage>
</organism>
<gene>
    <name evidence="2" type="ORF">FWK35_00033105</name>
</gene>